<dbReference type="GeneID" id="57752875"/>
<dbReference type="Proteomes" id="UP000042527">
    <property type="component" value="Unassembled WGS sequence"/>
</dbReference>
<dbReference type="InterPro" id="IPR002698">
    <property type="entry name" value="FTHF_cligase"/>
</dbReference>
<dbReference type="OrthoDB" id="9801938at2"/>
<reference evidence="6" key="1">
    <citation type="submission" date="2015-01" db="EMBL/GenBank/DDBJ databases">
        <authorList>
            <person name="Xiang T."/>
            <person name="Song Y."/>
            <person name="Huang L."/>
            <person name="Wang B."/>
            <person name="Wu P."/>
        </authorList>
    </citation>
    <scope>NUCLEOTIDE SEQUENCE [LARGE SCALE GENOMIC DNA]</scope>
    <source>
        <strain evidence="6">V1</strain>
    </source>
</reference>
<protein>
    <recommendedName>
        <fullName evidence="5">5-formyltetrahydrofolate cyclo-ligase</fullName>
        <ecNumber evidence="5">6.3.3.2</ecNumber>
    </recommendedName>
</protein>
<dbReference type="GO" id="GO:0009396">
    <property type="term" value="P:folic acid-containing compound biosynthetic process"/>
    <property type="evidence" value="ECO:0007669"/>
    <property type="project" value="TreeGrafter"/>
</dbReference>
<evidence type="ECO:0000256" key="2">
    <source>
        <dbReference type="ARBA" id="ARBA00022741"/>
    </source>
</evidence>
<dbReference type="Pfam" id="PF01812">
    <property type="entry name" value="5-FTHF_cyc-lig"/>
    <property type="match status" value="1"/>
</dbReference>
<feature type="binding site" evidence="4">
    <location>
        <position position="62"/>
    </location>
    <ligand>
        <name>substrate</name>
    </ligand>
</feature>
<dbReference type="PANTHER" id="PTHR23407">
    <property type="entry name" value="ATPASE INHIBITOR/5-FORMYLTETRAHYDROFOLATE CYCLO-LIGASE"/>
    <property type="match status" value="1"/>
</dbReference>
<evidence type="ECO:0000313" key="8">
    <source>
        <dbReference type="Proteomes" id="UP000042527"/>
    </source>
</evidence>
<dbReference type="InterPro" id="IPR024185">
    <property type="entry name" value="FTHF_cligase-like_sf"/>
</dbReference>
<dbReference type="EMBL" id="CP042817">
    <property type="protein sequence ID" value="QEJ98009.1"/>
    <property type="molecule type" value="Genomic_DNA"/>
</dbReference>
<dbReference type="PANTHER" id="PTHR23407:SF1">
    <property type="entry name" value="5-FORMYLTETRAHYDROFOLATE CYCLO-LIGASE"/>
    <property type="match status" value="1"/>
</dbReference>
<feature type="binding site" evidence="4">
    <location>
        <begin position="151"/>
        <end position="159"/>
    </location>
    <ligand>
        <name>ATP</name>
        <dbReference type="ChEBI" id="CHEBI:30616"/>
    </ligand>
</feature>
<keyword evidence="8" id="KW-1185">Reference proteome</keyword>
<keyword evidence="5" id="KW-0479">Metal-binding</keyword>
<comment type="cofactor">
    <cofactor evidence="5">
        <name>Mg(2+)</name>
        <dbReference type="ChEBI" id="CHEBI:18420"/>
    </cofactor>
</comment>
<keyword evidence="6" id="KW-0436">Ligase</keyword>
<evidence type="ECO:0000256" key="4">
    <source>
        <dbReference type="PIRSR" id="PIRSR006806-1"/>
    </source>
</evidence>
<dbReference type="InterPro" id="IPR037171">
    <property type="entry name" value="NagB/RpiA_transferase-like"/>
</dbReference>
<dbReference type="Gene3D" id="3.40.50.10420">
    <property type="entry name" value="NagB/RpiA/CoA transferase-like"/>
    <property type="match status" value="1"/>
</dbReference>
<proteinExistence type="inferred from homology"/>
<dbReference type="EMBL" id="CDNC01000034">
    <property type="protein sequence ID" value="CEM62674.1"/>
    <property type="molecule type" value="Genomic_DNA"/>
</dbReference>
<accession>A0A0B7GVG8</accession>
<dbReference type="RefSeq" id="WP_044634881.1">
    <property type="nucleotide sequence ID" value="NZ_CDNC01000034.1"/>
</dbReference>
<evidence type="ECO:0000313" key="9">
    <source>
        <dbReference type="Proteomes" id="UP000323594"/>
    </source>
</evidence>
<dbReference type="GO" id="GO:0046872">
    <property type="term" value="F:metal ion binding"/>
    <property type="evidence" value="ECO:0007669"/>
    <property type="project" value="UniProtKB-KW"/>
</dbReference>
<evidence type="ECO:0000256" key="5">
    <source>
        <dbReference type="RuleBase" id="RU361279"/>
    </source>
</evidence>
<dbReference type="NCBIfam" id="TIGR02727">
    <property type="entry name" value="MTHFS_bact"/>
    <property type="match status" value="1"/>
</dbReference>
<reference evidence="8" key="2">
    <citation type="submission" date="2015-01" db="EMBL/GenBank/DDBJ databases">
        <authorList>
            <person name="Manzoor Shahid"/>
            <person name="Zubair Saima"/>
        </authorList>
    </citation>
    <scope>NUCLEOTIDE SEQUENCE [LARGE SCALE GENOMIC DNA]</scope>
    <source>
        <strain evidence="8">V1</strain>
    </source>
</reference>
<dbReference type="PIRSF" id="PIRSF006806">
    <property type="entry name" value="FTHF_cligase"/>
    <property type="match status" value="1"/>
</dbReference>
<keyword evidence="2 4" id="KW-0547">Nucleotide-binding</keyword>
<organism evidence="6 8">
    <name type="scientific">Treponema phagedenis</name>
    <dbReference type="NCBI Taxonomy" id="162"/>
    <lineage>
        <taxon>Bacteria</taxon>
        <taxon>Pseudomonadati</taxon>
        <taxon>Spirochaetota</taxon>
        <taxon>Spirochaetia</taxon>
        <taxon>Spirochaetales</taxon>
        <taxon>Treponemataceae</taxon>
        <taxon>Treponema</taxon>
    </lineage>
</organism>
<dbReference type="SUPFAM" id="SSF100950">
    <property type="entry name" value="NagB/RpiA/CoA transferase-like"/>
    <property type="match status" value="1"/>
</dbReference>
<reference evidence="7 9" key="3">
    <citation type="submission" date="2019-08" db="EMBL/GenBank/DDBJ databases">
        <authorList>
            <person name="Kuhnert P."/>
        </authorList>
    </citation>
    <scope>NUCLEOTIDE SEQUENCE [LARGE SCALE GENOMIC DNA]</scope>
    <source>
        <strain evidence="7 9">B36.5</strain>
    </source>
</reference>
<keyword evidence="5" id="KW-0460">Magnesium</keyword>
<keyword evidence="3 4" id="KW-0067">ATP-binding</keyword>
<comment type="similarity">
    <text evidence="1 5">Belongs to the 5-formyltetrahydrofolate cyclo-ligase family.</text>
</comment>
<evidence type="ECO:0000313" key="6">
    <source>
        <dbReference type="EMBL" id="CEM62674.1"/>
    </source>
</evidence>
<evidence type="ECO:0000313" key="7">
    <source>
        <dbReference type="EMBL" id="QEJ98009.1"/>
    </source>
</evidence>
<dbReference type="Proteomes" id="UP000323594">
    <property type="component" value="Chromosome"/>
</dbReference>
<name>A0A0B7GVG8_TREPH</name>
<feature type="binding site" evidence="4">
    <location>
        <begin position="6"/>
        <end position="10"/>
    </location>
    <ligand>
        <name>ATP</name>
        <dbReference type="ChEBI" id="CHEBI:30616"/>
    </ligand>
</feature>
<dbReference type="GO" id="GO:0005524">
    <property type="term" value="F:ATP binding"/>
    <property type="evidence" value="ECO:0007669"/>
    <property type="project" value="UniProtKB-KW"/>
</dbReference>
<dbReference type="GO" id="GO:0030272">
    <property type="term" value="F:5-formyltetrahydrofolate cyclo-ligase activity"/>
    <property type="evidence" value="ECO:0007669"/>
    <property type="project" value="UniProtKB-EC"/>
</dbReference>
<evidence type="ECO:0000256" key="3">
    <source>
        <dbReference type="ARBA" id="ARBA00022840"/>
    </source>
</evidence>
<sequence>MIVHTKQSMRKIASERLKNFIAQNEFIQNKQHISEQMAEILCGRKEFQNAKTVFAYFPLQKECDIRACLSRVLKEKKILGLPVVSGKELIFKQVERIQFDTSMPPQLKKGCLGIYEPDESCPSLFSADINAIQTPLLILVPALAATKTGTRLGKGGGYYDRFLPLIRERLSLSQYFVLCTCYEVQVFDFLPAESHDFRMQGLLTEKEFYPISRS</sequence>
<gene>
    <name evidence="7" type="ORF">FUT82_08360</name>
    <name evidence="6" type="ORF">TPHV1_40177</name>
</gene>
<dbReference type="EC" id="6.3.3.2" evidence="5"/>
<dbReference type="AlphaFoldDB" id="A0A0B7GVG8"/>
<dbReference type="GO" id="GO:0035999">
    <property type="term" value="P:tetrahydrofolate interconversion"/>
    <property type="evidence" value="ECO:0007669"/>
    <property type="project" value="TreeGrafter"/>
</dbReference>
<evidence type="ECO:0000256" key="1">
    <source>
        <dbReference type="ARBA" id="ARBA00010638"/>
    </source>
</evidence>
<comment type="catalytic activity">
    <reaction evidence="5">
        <text>(6S)-5-formyl-5,6,7,8-tetrahydrofolate + ATP = (6R)-5,10-methenyltetrahydrofolate + ADP + phosphate</text>
        <dbReference type="Rhea" id="RHEA:10488"/>
        <dbReference type="ChEBI" id="CHEBI:30616"/>
        <dbReference type="ChEBI" id="CHEBI:43474"/>
        <dbReference type="ChEBI" id="CHEBI:57455"/>
        <dbReference type="ChEBI" id="CHEBI:57457"/>
        <dbReference type="ChEBI" id="CHEBI:456216"/>
        <dbReference type="EC" id="6.3.3.2"/>
    </reaction>
</comment>